<sequence>MALFTSLAGDTLLSCTPGGQIQLVSPGVLSRQLYLRATYDRYKALQDENSVGLVIDWIAAPVGVEESEVADFYGEAGCEMSNRARRTDSPPGFSCQKDRSQEIPGAVTRRTKSRKLDGDGSGYRGHVGAAVITPKENGTRMKIPQYMGPETISNVYSAELRGLQLATTWNRVLGVDRARKEGEVHVFIDSQAALKAMNAGEQGDEARCSFSIVPLLFFEYASLSEY</sequence>
<proteinExistence type="predicted"/>
<protein>
    <recommendedName>
        <fullName evidence="4">RNase H type-1 domain-containing protein</fullName>
    </recommendedName>
</protein>
<dbReference type="Gene3D" id="3.30.420.10">
    <property type="entry name" value="Ribonuclease H-like superfamily/Ribonuclease H"/>
    <property type="match status" value="1"/>
</dbReference>
<evidence type="ECO:0008006" key="4">
    <source>
        <dbReference type="Google" id="ProtNLM"/>
    </source>
</evidence>
<dbReference type="InterPro" id="IPR036397">
    <property type="entry name" value="RNaseH_sf"/>
</dbReference>
<name>A0A318YS78_ASPNB</name>
<evidence type="ECO:0000313" key="2">
    <source>
        <dbReference type="EMBL" id="PYH28272.1"/>
    </source>
</evidence>
<keyword evidence="3" id="KW-1185">Reference proteome</keyword>
<accession>A0A318YS78</accession>
<feature type="region of interest" description="Disordered" evidence="1">
    <location>
        <begin position="83"/>
        <end position="119"/>
    </location>
</feature>
<reference evidence="2" key="1">
    <citation type="submission" date="2016-12" db="EMBL/GenBank/DDBJ databases">
        <title>The genomes of Aspergillus section Nigri reveals drivers in fungal speciation.</title>
        <authorList>
            <consortium name="DOE Joint Genome Institute"/>
            <person name="Vesth T.C."/>
            <person name="Nybo J."/>
            <person name="Theobald S."/>
            <person name="Brandl J."/>
            <person name="Frisvad J.C."/>
            <person name="Nielsen K.F."/>
            <person name="Lyhne E.K."/>
            <person name="Kogle M.E."/>
            <person name="Kuo A."/>
            <person name="Riley R."/>
            <person name="Clum A."/>
            <person name="Nolan M."/>
            <person name="Lipzen A."/>
            <person name="Salamov A."/>
            <person name="Henrissat B."/>
            <person name="Wiebenga A."/>
            <person name="De Vries R.P."/>
            <person name="Grigoriev I.V."/>
            <person name="Mortensen U.H."/>
            <person name="Andersen M.R."/>
            <person name="Baker S.E."/>
        </authorList>
    </citation>
    <scope>NUCLEOTIDE SEQUENCE [LARGE SCALE GENOMIC DNA]</scope>
    <source>
        <strain evidence="2">CBS 115656</strain>
    </source>
</reference>
<dbReference type="OrthoDB" id="4509585at2759"/>
<evidence type="ECO:0000256" key="1">
    <source>
        <dbReference type="SAM" id="MobiDB-lite"/>
    </source>
</evidence>
<evidence type="ECO:0000313" key="3">
    <source>
        <dbReference type="Proteomes" id="UP000247647"/>
    </source>
</evidence>
<dbReference type="GO" id="GO:0003676">
    <property type="term" value="F:nucleic acid binding"/>
    <property type="evidence" value="ECO:0007669"/>
    <property type="project" value="InterPro"/>
</dbReference>
<organism evidence="2 3">
    <name type="scientific">Aspergillus neoniger (strain CBS 115656)</name>
    <dbReference type="NCBI Taxonomy" id="1448310"/>
    <lineage>
        <taxon>Eukaryota</taxon>
        <taxon>Fungi</taxon>
        <taxon>Dikarya</taxon>
        <taxon>Ascomycota</taxon>
        <taxon>Pezizomycotina</taxon>
        <taxon>Eurotiomycetes</taxon>
        <taxon>Eurotiomycetidae</taxon>
        <taxon>Eurotiales</taxon>
        <taxon>Aspergillaceae</taxon>
        <taxon>Aspergillus</taxon>
        <taxon>Aspergillus subgen. Circumdati</taxon>
    </lineage>
</organism>
<dbReference type="AlphaFoldDB" id="A0A318YS78"/>
<dbReference type="Proteomes" id="UP000247647">
    <property type="component" value="Unassembled WGS sequence"/>
</dbReference>
<dbReference type="EMBL" id="KZ821525">
    <property type="protein sequence ID" value="PYH28272.1"/>
    <property type="molecule type" value="Genomic_DNA"/>
</dbReference>
<gene>
    <name evidence="2" type="ORF">BO87DRAFT_420492</name>
</gene>